<proteinExistence type="predicted"/>
<dbReference type="Proteomes" id="UP001163321">
    <property type="component" value="Chromosome 4"/>
</dbReference>
<evidence type="ECO:0000313" key="1">
    <source>
        <dbReference type="EMBL" id="KAI9912970.1"/>
    </source>
</evidence>
<evidence type="ECO:0000313" key="2">
    <source>
        <dbReference type="Proteomes" id="UP001163321"/>
    </source>
</evidence>
<name>A0ACC0W2B7_9STRA</name>
<gene>
    <name evidence="1" type="ORF">PsorP6_006095</name>
</gene>
<reference evidence="1 2" key="1">
    <citation type="journal article" date="2022" name="bioRxiv">
        <title>The genome of the oomycete Peronosclerospora sorghi, a cosmopolitan pathogen of maize and sorghum, is inflated with dispersed pseudogenes.</title>
        <authorList>
            <person name="Fletcher K."/>
            <person name="Martin F."/>
            <person name="Isakeit T."/>
            <person name="Cavanaugh K."/>
            <person name="Magill C."/>
            <person name="Michelmore R."/>
        </authorList>
    </citation>
    <scope>NUCLEOTIDE SEQUENCE [LARGE SCALE GENOMIC DNA]</scope>
    <source>
        <strain evidence="1">P6</strain>
    </source>
</reference>
<comment type="caution">
    <text evidence="1">The sequence shown here is derived from an EMBL/GenBank/DDBJ whole genome shotgun (WGS) entry which is preliminary data.</text>
</comment>
<accession>A0ACC0W2B7</accession>
<dbReference type="EMBL" id="CM047583">
    <property type="protein sequence ID" value="KAI9912970.1"/>
    <property type="molecule type" value="Genomic_DNA"/>
</dbReference>
<organism evidence="1 2">
    <name type="scientific">Peronosclerospora sorghi</name>
    <dbReference type="NCBI Taxonomy" id="230839"/>
    <lineage>
        <taxon>Eukaryota</taxon>
        <taxon>Sar</taxon>
        <taxon>Stramenopiles</taxon>
        <taxon>Oomycota</taxon>
        <taxon>Peronosporomycetes</taxon>
        <taxon>Peronosporales</taxon>
        <taxon>Peronosporaceae</taxon>
        <taxon>Peronosclerospora</taxon>
    </lineage>
</organism>
<protein>
    <submittedName>
        <fullName evidence="1">Uncharacterized protein</fullName>
    </submittedName>
</protein>
<keyword evidence="2" id="KW-1185">Reference proteome</keyword>
<sequence length="201" mass="22082">MLVGASMDSSTGATMGAILAVLLNKSIKFYAVSMGSNFCLLSSTYIGKLLTLQIVAQLVVTGCWDNKGGFYAGLVETNDFAILLDDTRKKWCLFSLIYRVCRSGAPFRGIQGVTAGAAVGEAVVFGREQFHTWSLSKGVQLYQSKYGEAPAMYHPTTTLLVESQGPPQKLAFPSWLPKSFKISDEEIERRIVIRMDEYGKK</sequence>